<accession>A0A9W8XX28</accession>
<organism evidence="2 3">
    <name type="scientific">Neocucurbitaria cava</name>
    <dbReference type="NCBI Taxonomy" id="798079"/>
    <lineage>
        <taxon>Eukaryota</taxon>
        <taxon>Fungi</taxon>
        <taxon>Dikarya</taxon>
        <taxon>Ascomycota</taxon>
        <taxon>Pezizomycotina</taxon>
        <taxon>Dothideomycetes</taxon>
        <taxon>Pleosporomycetidae</taxon>
        <taxon>Pleosporales</taxon>
        <taxon>Pleosporineae</taxon>
        <taxon>Cucurbitariaceae</taxon>
        <taxon>Neocucurbitaria</taxon>
    </lineage>
</organism>
<feature type="transmembrane region" description="Helical" evidence="1">
    <location>
        <begin position="7"/>
        <end position="29"/>
    </location>
</feature>
<feature type="transmembrane region" description="Helical" evidence="1">
    <location>
        <begin position="111"/>
        <end position="136"/>
    </location>
</feature>
<evidence type="ECO:0000313" key="3">
    <source>
        <dbReference type="Proteomes" id="UP001140560"/>
    </source>
</evidence>
<sequence length="366" mass="42172">MTTPRLIIPCAAIAGLEYFCMQVGAIGWLEYLPSVTWSTWPYTSNYVTFGHFISEVIELMYIIPNAVPQITFNYCIGVLWTIPVQLQNSWTCLLAVIVIREIKTPWKRMGYYAFCILNNWYAMSWGSFFWVGLLIADLDITYKWKTWLYARPFVYYPFLTFITLLAVGSPSIDLVGQWTTINFNTLEFGVHPHQRTGHLIRETVDYGYPPYYIPRLTALTFSIGFHLLVELSPLVQKFFSNRILMWLFPHILTLYLIHGLVFWSLGAVICVKLAAHGVPYWANMLVVATCSYTVIFGCLPLLTPIIETLGKSITQTIWRDASEKPARRRKSLFPFSPDLLKDGEKNDTEVLVVTVDVEKNKVEEER</sequence>
<evidence type="ECO:0000313" key="2">
    <source>
        <dbReference type="EMBL" id="KAJ4361763.1"/>
    </source>
</evidence>
<evidence type="ECO:0008006" key="4">
    <source>
        <dbReference type="Google" id="ProtNLM"/>
    </source>
</evidence>
<reference evidence="2" key="1">
    <citation type="submission" date="2022-10" db="EMBL/GenBank/DDBJ databases">
        <title>Tapping the CABI collections for fungal endophytes: first genome assemblies for Collariella, Neodidymelliopsis, Ascochyta clinopodiicola, Didymella pomorum, Didymosphaeria variabile, Neocosmospora piperis and Neocucurbitaria cava.</title>
        <authorList>
            <person name="Hill R."/>
        </authorList>
    </citation>
    <scope>NUCLEOTIDE SEQUENCE</scope>
    <source>
        <strain evidence="2">IMI 356814</strain>
    </source>
</reference>
<feature type="transmembrane region" description="Helical" evidence="1">
    <location>
        <begin position="243"/>
        <end position="274"/>
    </location>
</feature>
<keyword evidence="1" id="KW-0812">Transmembrane</keyword>
<dbReference type="Proteomes" id="UP001140560">
    <property type="component" value="Unassembled WGS sequence"/>
</dbReference>
<keyword evidence="3" id="KW-1185">Reference proteome</keyword>
<comment type="caution">
    <text evidence="2">The sequence shown here is derived from an EMBL/GenBank/DDBJ whole genome shotgun (WGS) entry which is preliminary data.</text>
</comment>
<dbReference type="OrthoDB" id="25131at2759"/>
<protein>
    <recommendedName>
        <fullName evidence="4">Acyltransferase 3 domain-containing protein</fullName>
    </recommendedName>
</protein>
<feature type="transmembrane region" description="Helical" evidence="1">
    <location>
        <begin position="280"/>
        <end position="302"/>
    </location>
</feature>
<gene>
    <name evidence="2" type="ORF">N0V83_010703</name>
</gene>
<keyword evidence="1" id="KW-0472">Membrane</keyword>
<evidence type="ECO:0000256" key="1">
    <source>
        <dbReference type="SAM" id="Phobius"/>
    </source>
</evidence>
<keyword evidence="1" id="KW-1133">Transmembrane helix</keyword>
<proteinExistence type="predicted"/>
<feature type="transmembrane region" description="Helical" evidence="1">
    <location>
        <begin position="148"/>
        <end position="168"/>
    </location>
</feature>
<dbReference type="EMBL" id="JAPEUY010000022">
    <property type="protein sequence ID" value="KAJ4361763.1"/>
    <property type="molecule type" value="Genomic_DNA"/>
</dbReference>
<feature type="transmembrane region" description="Helical" evidence="1">
    <location>
        <begin position="74"/>
        <end position="99"/>
    </location>
</feature>
<name>A0A9W8XX28_9PLEO</name>
<dbReference type="AlphaFoldDB" id="A0A9W8XX28"/>